<protein>
    <recommendedName>
        <fullName evidence="1">Methyltransferase type 11 domain-containing protein</fullName>
    </recommendedName>
</protein>
<comment type="caution">
    <text evidence="2">The sequence shown here is derived from an EMBL/GenBank/DDBJ whole genome shotgun (WGS) entry which is preliminary data.</text>
</comment>
<sequence>MAINHRKYYALAAEASKQIGEHPGLLYLQRIASQSARILDVGCGEGSRLSTLLPSGSSGWGVDIDPYAINLAQRQYPRHHFRVYTGKNLPYKSNTFDLVYSAFVLEHTQSPAMFLDEMVRVCQPGGNIVILCPNFGAPNRRSPNSIQNPVIKLIRSFIGDFFATSISSWKKVQSKSVYDQPDDDTTVEPYLLSLTRYFKDRGLTIVQVSSLWELETPSLNPRKIFIKLLGQLGIFPFKYWGPQVFVSAKKRVSD</sequence>
<dbReference type="CDD" id="cd02440">
    <property type="entry name" value="AdoMet_MTases"/>
    <property type="match status" value="1"/>
</dbReference>
<evidence type="ECO:0000313" key="3">
    <source>
        <dbReference type="Proteomes" id="UP000034181"/>
    </source>
</evidence>
<dbReference type="InterPro" id="IPR050508">
    <property type="entry name" value="Methyltransf_Superfamily"/>
</dbReference>
<organism evidence="2 3">
    <name type="scientific">Candidatus Woesebacteria bacterium GW2011_GWB1_38_5b</name>
    <dbReference type="NCBI Taxonomy" id="1618569"/>
    <lineage>
        <taxon>Bacteria</taxon>
        <taxon>Candidatus Woeseibacteriota</taxon>
    </lineage>
</organism>
<dbReference type="Pfam" id="PF08241">
    <property type="entry name" value="Methyltransf_11"/>
    <property type="match status" value="1"/>
</dbReference>
<evidence type="ECO:0000313" key="2">
    <source>
        <dbReference type="EMBL" id="KKQ75889.1"/>
    </source>
</evidence>
<feature type="domain" description="Methyltransferase type 11" evidence="1">
    <location>
        <begin position="39"/>
        <end position="130"/>
    </location>
</feature>
<dbReference type="AlphaFoldDB" id="A0A0G0MQE0"/>
<reference evidence="2 3" key="1">
    <citation type="journal article" date="2015" name="Nature">
        <title>rRNA introns, odd ribosomes, and small enigmatic genomes across a large radiation of phyla.</title>
        <authorList>
            <person name="Brown C.T."/>
            <person name="Hug L.A."/>
            <person name="Thomas B.C."/>
            <person name="Sharon I."/>
            <person name="Castelle C.J."/>
            <person name="Singh A."/>
            <person name="Wilkins M.J."/>
            <person name="Williams K.H."/>
            <person name="Banfield J.F."/>
        </authorList>
    </citation>
    <scope>NUCLEOTIDE SEQUENCE [LARGE SCALE GENOMIC DNA]</scope>
</reference>
<proteinExistence type="predicted"/>
<gene>
    <name evidence="2" type="ORF">US96_C0002G0002</name>
</gene>
<dbReference type="InterPro" id="IPR029063">
    <property type="entry name" value="SAM-dependent_MTases_sf"/>
</dbReference>
<dbReference type="Proteomes" id="UP000034181">
    <property type="component" value="Unassembled WGS sequence"/>
</dbReference>
<accession>A0A0G0MQE0</accession>
<evidence type="ECO:0000259" key="1">
    <source>
        <dbReference type="Pfam" id="PF08241"/>
    </source>
</evidence>
<dbReference type="EMBL" id="LBUZ01000002">
    <property type="protein sequence ID" value="KKQ75889.1"/>
    <property type="molecule type" value="Genomic_DNA"/>
</dbReference>
<dbReference type="SUPFAM" id="SSF53335">
    <property type="entry name" value="S-adenosyl-L-methionine-dependent methyltransferases"/>
    <property type="match status" value="1"/>
</dbReference>
<name>A0A0G0MQE0_9BACT</name>
<dbReference type="PANTHER" id="PTHR42912">
    <property type="entry name" value="METHYLTRANSFERASE"/>
    <property type="match status" value="1"/>
</dbReference>
<dbReference type="GO" id="GO:0008757">
    <property type="term" value="F:S-adenosylmethionine-dependent methyltransferase activity"/>
    <property type="evidence" value="ECO:0007669"/>
    <property type="project" value="InterPro"/>
</dbReference>
<dbReference type="InterPro" id="IPR013216">
    <property type="entry name" value="Methyltransf_11"/>
</dbReference>
<dbReference type="Gene3D" id="3.40.50.150">
    <property type="entry name" value="Vaccinia Virus protein VP39"/>
    <property type="match status" value="1"/>
</dbReference>